<dbReference type="Gene3D" id="3.40.50.2300">
    <property type="match status" value="2"/>
</dbReference>
<comment type="subcellular location">
    <subcellularLocation>
        <location evidence="1">Cell envelope</location>
    </subcellularLocation>
</comment>
<evidence type="ECO:0000259" key="4">
    <source>
        <dbReference type="Pfam" id="PF13407"/>
    </source>
</evidence>
<accession>A0A9X1NDZ5</accession>
<proteinExistence type="predicted"/>
<dbReference type="PANTHER" id="PTHR30036">
    <property type="entry name" value="D-XYLOSE-BINDING PERIPLASMIC PROTEIN"/>
    <property type="match status" value="1"/>
</dbReference>
<dbReference type="InterPro" id="IPR025997">
    <property type="entry name" value="SBP_2_dom"/>
</dbReference>
<evidence type="ECO:0000256" key="2">
    <source>
        <dbReference type="ARBA" id="ARBA00022729"/>
    </source>
</evidence>
<keyword evidence="6" id="KW-1185">Reference proteome</keyword>
<evidence type="ECO:0000256" key="1">
    <source>
        <dbReference type="ARBA" id="ARBA00004196"/>
    </source>
</evidence>
<evidence type="ECO:0000313" key="5">
    <source>
        <dbReference type="EMBL" id="MCD5313222.1"/>
    </source>
</evidence>
<reference evidence="5" key="1">
    <citation type="submission" date="2021-11" db="EMBL/GenBank/DDBJ databases">
        <title>Streptomyces corallinus and Kineosporia corallina sp. nov., two new coral-derived marine actinobacteria.</title>
        <authorList>
            <person name="Buangrab K."/>
            <person name="Sutthacheep M."/>
            <person name="Yeemin T."/>
            <person name="Harunari E."/>
            <person name="Igarashi Y."/>
            <person name="Sripreechasak P."/>
            <person name="Kanchanasin P."/>
            <person name="Tanasupawat S."/>
            <person name="Phongsopitanun W."/>
        </authorList>
    </citation>
    <scope>NUCLEOTIDE SEQUENCE</scope>
    <source>
        <strain evidence="5">JCM 31032</strain>
    </source>
</reference>
<sequence>MRRQLLAALAIGSAVVLSLSACGEDSSSNDDGGTDPAAEGKVGVILPDAASSPRWENADRPALAEAFEKAGVEADIQNAGGDKTKFQTIADGMISSGVTVLLITNLDSDSGAAVIKKATDAGIPVIDYDRLTLGGGAQYYVSLDNVRVGQTIGEGLVKCLQDAGTTSGDVVELNGSPTDNNATLFKEGYDKVIRDAGYNVVADQDVPDWDAQRAGVLFEQIDTELKGKFVGVAAANDTLGGAVIARLESSGRAGSVAVTGQDASDAGLQQLLLGNQCVTVYKSIKLEAGAAADLAVKLIKGDTAGADASASGSVTDTKTNAAVKSVLLEPQAIYADNVQDVIDDGATTAEKICTTAELKKACEKYGVQ</sequence>
<keyword evidence="2 3" id="KW-0732">Signal</keyword>
<dbReference type="PROSITE" id="PS51257">
    <property type="entry name" value="PROKAR_LIPOPROTEIN"/>
    <property type="match status" value="1"/>
</dbReference>
<dbReference type="PANTHER" id="PTHR30036:SF1">
    <property type="entry name" value="D-XYLOSE-BINDING PERIPLASMIC PROTEIN"/>
    <property type="match status" value="1"/>
</dbReference>
<dbReference type="AlphaFoldDB" id="A0A9X1NDZ5"/>
<protein>
    <submittedName>
        <fullName evidence="5">Substrate-binding domain-containing protein</fullName>
    </submittedName>
</protein>
<gene>
    <name evidence="5" type="ORF">LR394_20145</name>
</gene>
<dbReference type="RefSeq" id="WP_231444199.1">
    <property type="nucleotide sequence ID" value="NZ_JAJOMB010000010.1"/>
</dbReference>
<dbReference type="InterPro" id="IPR050555">
    <property type="entry name" value="Bact_Solute-Bind_Prot2"/>
</dbReference>
<evidence type="ECO:0000256" key="3">
    <source>
        <dbReference type="SAM" id="SignalP"/>
    </source>
</evidence>
<organism evidence="5 6">
    <name type="scientific">Kineosporia babensis</name>
    <dbReference type="NCBI Taxonomy" id="499548"/>
    <lineage>
        <taxon>Bacteria</taxon>
        <taxon>Bacillati</taxon>
        <taxon>Actinomycetota</taxon>
        <taxon>Actinomycetes</taxon>
        <taxon>Kineosporiales</taxon>
        <taxon>Kineosporiaceae</taxon>
        <taxon>Kineosporia</taxon>
    </lineage>
</organism>
<dbReference type="EMBL" id="JAJOMB010000010">
    <property type="protein sequence ID" value="MCD5313222.1"/>
    <property type="molecule type" value="Genomic_DNA"/>
</dbReference>
<dbReference type="InterPro" id="IPR028082">
    <property type="entry name" value="Peripla_BP_I"/>
</dbReference>
<dbReference type="SUPFAM" id="SSF53822">
    <property type="entry name" value="Periplasmic binding protein-like I"/>
    <property type="match status" value="1"/>
</dbReference>
<dbReference type="GO" id="GO:0030246">
    <property type="term" value="F:carbohydrate binding"/>
    <property type="evidence" value="ECO:0007669"/>
    <property type="project" value="TreeGrafter"/>
</dbReference>
<dbReference type="GO" id="GO:0030288">
    <property type="term" value="C:outer membrane-bounded periplasmic space"/>
    <property type="evidence" value="ECO:0007669"/>
    <property type="project" value="TreeGrafter"/>
</dbReference>
<evidence type="ECO:0000313" key="6">
    <source>
        <dbReference type="Proteomes" id="UP001138997"/>
    </source>
</evidence>
<feature type="signal peptide" evidence="3">
    <location>
        <begin position="1"/>
        <end position="23"/>
    </location>
</feature>
<name>A0A9X1NDZ5_9ACTN</name>
<dbReference type="Pfam" id="PF13407">
    <property type="entry name" value="Peripla_BP_4"/>
    <property type="match status" value="1"/>
</dbReference>
<feature type="chain" id="PRO_5040742116" evidence="3">
    <location>
        <begin position="24"/>
        <end position="368"/>
    </location>
</feature>
<feature type="domain" description="Periplasmic binding protein" evidence="4">
    <location>
        <begin position="45"/>
        <end position="302"/>
    </location>
</feature>
<comment type="caution">
    <text evidence="5">The sequence shown here is derived from an EMBL/GenBank/DDBJ whole genome shotgun (WGS) entry which is preliminary data.</text>
</comment>
<dbReference type="Proteomes" id="UP001138997">
    <property type="component" value="Unassembled WGS sequence"/>
</dbReference>